<feature type="transmembrane region" description="Helical" evidence="1">
    <location>
        <begin position="65"/>
        <end position="83"/>
    </location>
</feature>
<dbReference type="Proteomes" id="UP000730618">
    <property type="component" value="Unassembled WGS sequence"/>
</dbReference>
<feature type="transmembrane region" description="Helical" evidence="1">
    <location>
        <begin position="146"/>
        <end position="167"/>
    </location>
</feature>
<feature type="transmembrane region" description="Helical" evidence="1">
    <location>
        <begin position="256"/>
        <end position="273"/>
    </location>
</feature>
<evidence type="ECO:0000313" key="2">
    <source>
        <dbReference type="EMBL" id="CAG7659023.1"/>
    </source>
</evidence>
<comment type="caution">
    <text evidence="2">The sequence shown here is derived from an EMBL/GenBank/DDBJ whole genome shotgun (WGS) entry which is preliminary data.</text>
</comment>
<feature type="transmembrane region" description="Helical" evidence="1">
    <location>
        <begin position="279"/>
        <end position="297"/>
    </location>
</feature>
<evidence type="ECO:0000256" key="1">
    <source>
        <dbReference type="SAM" id="Phobius"/>
    </source>
</evidence>
<feature type="transmembrane region" description="Helical" evidence="1">
    <location>
        <begin position="188"/>
        <end position="206"/>
    </location>
</feature>
<dbReference type="EMBL" id="CAJVCE010000054">
    <property type="protein sequence ID" value="CAG7659023.1"/>
    <property type="molecule type" value="Genomic_DNA"/>
</dbReference>
<evidence type="ECO:0000313" key="3">
    <source>
        <dbReference type="Proteomes" id="UP000730618"/>
    </source>
</evidence>
<keyword evidence="1" id="KW-1133">Transmembrane helix</keyword>
<proteinExistence type="predicted"/>
<keyword evidence="1" id="KW-0812">Transmembrane</keyword>
<feature type="transmembrane region" description="Helical" evidence="1">
    <location>
        <begin position="103"/>
        <end position="126"/>
    </location>
</feature>
<accession>A0ABM8VUM1</accession>
<reference evidence="2 3" key="1">
    <citation type="submission" date="2021-06" db="EMBL/GenBank/DDBJ databases">
        <authorList>
            <person name="Criscuolo A."/>
        </authorList>
    </citation>
    <scope>NUCLEOTIDE SEQUENCE [LARGE SCALE GENOMIC DNA]</scope>
    <source>
        <strain evidence="3">CIP 111802</strain>
    </source>
</reference>
<sequence length="343" mass="38409">MLHNGRVINMQIRTRKHVLYAIAGYIGVSAAIYFIFRKFGAPFVAHQPLVEYASAMERFWDFQAGSLWGFVLIGLIVLITRGYRNRQLQSPGRGTSKKELSLLLGYMAFAQLLGLVLGKLFGFHAISFHLAGSIYGNHEHVKLTEMLVWSCYNFIVYAVLPVVYLMLKKGYTLSQLNIISNKNVLRDTMVIIAILIIESIVQLGGLSDALLHLSPRQILLGGFAAFSFNLFGTAIPTAVFLFAILYPRFKAVTNSAIVPIVFGGLAYTALHFFDSWMVFRSPGAFLTSLSALFLQYFMPGVVKSVLTDRTGNPWVHMWAYHVIVPHVIIDTPHFVDALILKNE</sequence>
<feature type="transmembrane region" description="Helical" evidence="1">
    <location>
        <begin position="218"/>
        <end position="244"/>
    </location>
</feature>
<organism evidence="2 3">
    <name type="scientific">Paenibacillus allorhizosphaerae</name>
    <dbReference type="NCBI Taxonomy" id="2849866"/>
    <lineage>
        <taxon>Bacteria</taxon>
        <taxon>Bacillati</taxon>
        <taxon>Bacillota</taxon>
        <taxon>Bacilli</taxon>
        <taxon>Bacillales</taxon>
        <taxon>Paenibacillaceae</taxon>
        <taxon>Paenibacillus</taxon>
    </lineage>
</organism>
<feature type="transmembrane region" description="Helical" evidence="1">
    <location>
        <begin position="18"/>
        <end position="36"/>
    </location>
</feature>
<gene>
    <name evidence="2" type="ORF">PAECIP111802_07276</name>
</gene>
<name>A0ABM8VUM1_9BACL</name>
<keyword evidence="3" id="KW-1185">Reference proteome</keyword>
<protein>
    <submittedName>
        <fullName evidence="2">Uncharacterized protein</fullName>
    </submittedName>
</protein>
<keyword evidence="1" id="KW-0472">Membrane</keyword>